<evidence type="ECO:0000313" key="2">
    <source>
        <dbReference type="EMBL" id="KAF9681374.1"/>
    </source>
</evidence>
<feature type="compositionally biased region" description="Basic and acidic residues" evidence="1">
    <location>
        <begin position="15"/>
        <end position="24"/>
    </location>
</feature>
<organism evidence="2 3">
    <name type="scientific">Salix dunnii</name>
    <dbReference type="NCBI Taxonomy" id="1413687"/>
    <lineage>
        <taxon>Eukaryota</taxon>
        <taxon>Viridiplantae</taxon>
        <taxon>Streptophyta</taxon>
        <taxon>Embryophyta</taxon>
        <taxon>Tracheophyta</taxon>
        <taxon>Spermatophyta</taxon>
        <taxon>Magnoliopsida</taxon>
        <taxon>eudicotyledons</taxon>
        <taxon>Gunneridae</taxon>
        <taxon>Pentapetalae</taxon>
        <taxon>rosids</taxon>
        <taxon>fabids</taxon>
        <taxon>Malpighiales</taxon>
        <taxon>Salicaceae</taxon>
        <taxon>Saliceae</taxon>
        <taxon>Salix</taxon>
    </lineage>
</organism>
<dbReference type="EMBL" id="JADGMS010000006">
    <property type="protein sequence ID" value="KAF9681374.1"/>
    <property type="molecule type" value="Genomic_DNA"/>
</dbReference>
<feature type="compositionally biased region" description="Acidic residues" evidence="1">
    <location>
        <begin position="48"/>
        <end position="58"/>
    </location>
</feature>
<proteinExistence type="predicted"/>
<feature type="region of interest" description="Disordered" evidence="1">
    <location>
        <begin position="15"/>
        <end position="34"/>
    </location>
</feature>
<protein>
    <submittedName>
        <fullName evidence="2">Uncharacterized protein</fullName>
    </submittedName>
</protein>
<dbReference type="Proteomes" id="UP000657918">
    <property type="component" value="Unassembled WGS sequence"/>
</dbReference>
<reference evidence="2 3" key="1">
    <citation type="submission" date="2020-10" db="EMBL/GenBank/DDBJ databases">
        <title>Plant Genome Project.</title>
        <authorList>
            <person name="Zhang R.-G."/>
        </authorList>
    </citation>
    <scope>NUCLEOTIDE SEQUENCE [LARGE SCALE GENOMIC DNA]</scope>
    <source>
        <strain evidence="2">FAFU-HL-1</strain>
        <tissue evidence="2">Leaf</tissue>
    </source>
</reference>
<comment type="caution">
    <text evidence="2">The sequence shown here is derived from an EMBL/GenBank/DDBJ whole genome shotgun (WGS) entry which is preliminary data.</text>
</comment>
<sequence length="100" mass="11073">MTISLLLAPFRCLHQETESHRESKNQQGEDIDGKLEEIINNIANPEEGSADEDEVEADDQVKVEENEVSPEEPVPRRLDYDGGSKTSCGSSMTQLTGLKL</sequence>
<feature type="compositionally biased region" description="Basic and acidic residues" evidence="1">
    <location>
        <begin position="73"/>
        <end position="82"/>
    </location>
</feature>
<evidence type="ECO:0000256" key="1">
    <source>
        <dbReference type="SAM" id="MobiDB-lite"/>
    </source>
</evidence>
<feature type="region of interest" description="Disordered" evidence="1">
    <location>
        <begin position="42"/>
        <end position="100"/>
    </location>
</feature>
<accession>A0A835KAL0</accession>
<keyword evidence="3" id="KW-1185">Reference proteome</keyword>
<feature type="compositionally biased region" description="Polar residues" evidence="1">
    <location>
        <begin position="84"/>
        <end position="100"/>
    </location>
</feature>
<dbReference type="AlphaFoldDB" id="A0A835KAL0"/>
<evidence type="ECO:0000313" key="3">
    <source>
        <dbReference type="Proteomes" id="UP000657918"/>
    </source>
</evidence>
<gene>
    <name evidence="2" type="ORF">SADUNF_Sadunf06G0219200</name>
</gene>
<name>A0A835KAL0_9ROSI</name>